<evidence type="ECO:0000313" key="5">
    <source>
        <dbReference type="Proteomes" id="UP001190700"/>
    </source>
</evidence>
<keyword evidence="5" id="KW-1185">Reference proteome</keyword>
<reference evidence="4 5" key="1">
    <citation type="journal article" date="2015" name="Genome Biol. Evol.">
        <title>Comparative Genomics of a Bacterivorous Green Alga Reveals Evolutionary Causalities and Consequences of Phago-Mixotrophic Mode of Nutrition.</title>
        <authorList>
            <person name="Burns J.A."/>
            <person name="Paasch A."/>
            <person name="Narechania A."/>
            <person name="Kim E."/>
        </authorList>
    </citation>
    <scope>NUCLEOTIDE SEQUENCE [LARGE SCALE GENOMIC DNA]</scope>
    <source>
        <strain evidence="4 5">PLY_AMNH</strain>
    </source>
</reference>
<sequence length="765" mass="85311">MLTLVVNREMMMRPTTRTVADDPRAFIDGGFLWSSLAARNRARTRVASSDADDATEARPQSPVAEATPRRFELGGEEEEDVGDGSDDAVISSETRRATVANETTMADGSRAGDADDATEARPRAPDIGPDDDGDRATGAPVAEAAPRRFEVGGKRMEVASVFERRSRGDADATTEARPDAVVMNGEEEDHAREDAGHDTGHDTDETRAQVSDIVEEAIEAVGAEAVPSRREVKGKRMEVESAYERYRRSNANATTEARPIAMVTNGEEEESARDVTGYDAIEEWTQAVSAEAVPGRYEVNGKVYEFRPELNTDICLNNKFANARAFCANNNKRWENFLSNERTKNIIQELEARLEMPEGSLIERHFFGRRGRPTIYVYPTLFICLAAWISPAKQVEAALVYERYNCGDVTLAKEIIERFDAENGTHTTSIAREGRPGSDNEWVVHQQDEELTRKRAREDAELNAIVKAQKHKDEEHEEKIALARAEREEKIALMRAERERKCARDDVAIVKAQKREDEEHERKMALMNAENEEKIALTRAESKRKCFDLVKGALESCFNIPGLTDADRNAYRAHIYNGAMELTTMTTTPNRAPRRALPAPAAGPTVNVTTLNTTAITDNNGGPAVSSPDDDVGGPAANAIAVAAEPPAAIATPVVEMTWEELWRRQSTDDNLILTLSGFLSDPKEDTTGEWRRKMHEHRNVVNRFGMKLAKRWREAHPGYELPKRVQKVRNVDTGFPVHTPVNTYYEADRELMREVAAELLRGYD</sequence>
<dbReference type="InterPro" id="IPR018004">
    <property type="entry name" value="KilA/APSES_HTH"/>
</dbReference>
<protein>
    <recommendedName>
        <fullName evidence="3">KilA-N domain-containing protein</fullName>
    </recommendedName>
</protein>
<keyword evidence="1" id="KW-0175">Coiled coil</keyword>
<feature type="compositionally biased region" description="Acidic residues" evidence="2">
    <location>
        <begin position="74"/>
        <end position="86"/>
    </location>
</feature>
<evidence type="ECO:0000313" key="4">
    <source>
        <dbReference type="EMBL" id="KAK3289889.1"/>
    </source>
</evidence>
<name>A0AAE0H4T8_9CHLO</name>
<comment type="caution">
    <text evidence="4">The sequence shown here is derived from an EMBL/GenBank/DDBJ whole genome shotgun (WGS) entry which is preliminary data.</text>
</comment>
<dbReference type="Proteomes" id="UP001190700">
    <property type="component" value="Unassembled WGS sequence"/>
</dbReference>
<feature type="domain" description="KilA-N" evidence="3">
    <location>
        <begin position="301"/>
        <end position="404"/>
    </location>
</feature>
<gene>
    <name evidence="4" type="ORF">CYMTET_2684</name>
</gene>
<dbReference type="AlphaFoldDB" id="A0AAE0H4T8"/>
<evidence type="ECO:0000256" key="2">
    <source>
        <dbReference type="SAM" id="MobiDB-lite"/>
    </source>
</evidence>
<dbReference type="Pfam" id="PF04383">
    <property type="entry name" value="KilA-N"/>
    <property type="match status" value="1"/>
</dbReference>
<evidence type="ECO:0000259" key="3">
    <source>
        <dbReference type="PROSITE" id="PS51301"/>
    </source>
</evidence>
<feature type="coiled-coil region" evidence="1">
    <location>
        <begin position="468"/>
        <end position="530"/>
    </location>
</feature>
<accession>A0AAE0H4T8</accession>
<dbReference type="EMBL" id="LGRX02000010">
    <property type="protein sequence ID" value="KAK3289889.1"/>
    <property type="molecule type" value="Genomic_DNA"/>
</dbReference>
<feature type="region of interest" description="Disordered" evidence="2">
    <location>
        <begin position="46"/>
        <end position="146"/>
    </location>
</feature>
<organism evidence="4 5">
    <name type="scientific">Cymbomonas tetramitiformis</name>
    <dbReference type="NCBI Taxonomy" id="36881"/>
    <lineage>
        <taxon>Eukaryota</taxon>
        <taxon>Viridiplantae</taxon>
        <taxon>Chlorophyta</taxon>
        <taxon>Pyramimonadophyceae</taxon>
        <taxon>Pyramimonadales</taxon>
        <taxon>Pyramimonadaceae</taxon>
        <taxon>Cymbomonas</taxon>
    </lineage>
</organism>
<feature type="compositionally biased region" description="Basic and acidic residues" evidence="2">
    <location>
        <begin position="110"/>
        <end position="124"/>
    </location>
</feature>
<evidence type="ECO:0000256" key="1">
    <source>
        <dbReference type="SAM" id="Coils"/>
    </source>
</evidence>
<dbReference type="PROSITE" id="PS51301">
    <property type="entry name" value="KILA_N"/>
    <property type="match status" value="1"/>
</dbReference>
<dbReference type="InterPro" id="IPR017880">
    <property type="entry name" value="KilA_N"/>
</dbReference>
<proteinExistence type="predicted"/>